<evidence type="ECO:0000313" key="5">
    <source>
        <dbReference type="Proteomes" id="UP001267710"/>
    </source>
</evidence>
<feature type="domain" description="DhaL" evidence="3">
    <location>
        <begin position="7"/>
        <end position="202"/>
    </location>
</feature>
<evidence type="ECO:0000313" key="4">
    <source>
        <dbReference type="EMBL" id="MDR6212322.1"/>
    </source>
</evidence>
<dbReference type="SUPFAM" id="SSF101473">
    <property type="entry name" value="DhaL-like"/>
    <property type="match status" value="1"/>
</dbReference>
<dbReference type="EMBL" id="JAVIZX010000001">
    <property type="protein sequence ID" value="MDR6212322.1"/>
    <property type="molecule type" value="Genomic_DNA"/>
</dbReference>
<sequence length="202" mass="20571">MAPLDSLILSAALQRWCAAMREAAPEFNALDARLGDGDLGTTLQKCAENMEAVLPVGDTPAVVFKACASACAKASGSSFGTLLAQAFLVAAKSPQAQQPLDRQAVQALLPALLDALSARGGAKLGDKTMLDSMAAIAEALRAAPPAADAAALKAAACAGAQSALDALRGQPNRIGRARMFAEQSKGLDDPGMVAVLRMVQAL</sequence>
<organism evidence="4 5">
    <name type="scientific">Paracidovorax wautersii</name>
    <dbReference type="NCBI Taxonomy" id="1177982"/>
    <lineage>
        <taxon>Bacteria</taxon>
        <taxon>Pseudomonadati</taxon>
        <taxon>Pseudomonadota</taxon>
        <taxon>Betaproteobacteria</taxon>
        <taxon>Burkholderiales</taxon>
        <taxon>Comamonadaceae</taxon>
        <taxon>Paracidovorax</taxon>
    </lineage>
</organism>
<protein>
    <submittedName>
        <fullName evidence="4">Dihydroxyacetone kinase-like protein</fullName>
        <ecNumber evidence="4">2.7.1.121</ecNumber>
    </submittedName>
</protein>
<dbReference type="RefSeq" id="WP_309825181.1">
    <property type="nucleotide sequence ID" value="NZ_JAVIZX010000001.1"/>
</dbReference>
<dbReference type="Proteomes" id="UP001267710">
    <property type="component" value="Unassembled WGS sequence"/>
</dbReference>
<dbReference type="PANTHER" id="PTHR28629">
    <property type="entry name" value="TRIOKINASE/FMN CYCLASE"/>
    <property type="match status" value="1"/>
</dbReference>
<dbReference type="PROSITE" id="PS51480">
    <property type="entry name" value="DHAL"/>
    <property type="match status" value="1"/>
</dbReference>
<keyword evidence="2" id="KW-0418">Kinase</keyword>
<dbReference type="GO" id="GO:0047324">
    <property type="term" value="F:phosphoenolpyruvate-glycerone phosphotransferase activity"/>
    <property type="evidence" value="ECO:0007669"/>
    <property type="project" value="UniProtKB-EC"/>
</dbReference>
<keyword evidence="5" id="KW-1185">Reference proteome</keyword>
<evidence type="ECO:0000256" key="1">
    <source>
        <dbReference type="ARBA" id="ARBA00022679"/>
    </source>
</evidence>
<dbReference type="InterPro" id="IPR004007">
    <property type="entry name" value="DhaL_dom"/>
</dbReference>
<dbReference type="InterPro" id="IPR036117">
    <property type="entry name" value="DhaL_dom_sf"/>
</dbReference>
<gene>
    <name evidence="4" type="ORF">QE399_000011</name>
</gene>
<evidence type="ECO:0000256" key="2">
    <source>
        <dbReference type="ARBA" id="ARBA00022777"/>
    </source>
</evidence>
<dbReference type="Gene3D" id="1.25.40.340">
    <property type="match status" value="1"/>
</dbReference>
<keyword evidence="1 4" id="KW-0808">Transferase</keyword>
<proteinExistence type="predicted"/>
<comment type="caution">
    <text evidence="4">The sequence shown here is derived from an EMBL/GenBank/DDBJ whole genome shotgun (WGS) entry which is preliminary data.</text>
</comment>
<dbReference type="EC" id="2.7.1.121" evidence="4"/>
<dbReference type="SMART" id="SM01120">
    <property type="entry name" value="Dak2"/>
    <property type="match status" value="1"/>
</dbReference>
<reference evidence="4 5" key="1">
    <citation type="submission" date="2023-08" db="EMBL/GenBank/DDBJ databases">
        <title>Functional and genomic diversity of the sorghum phyllosphere microbiome.</title>
        <authorList>
            <person name="Shade A."/>
        </authorList>
    </citation>
    <scope>NUCLEOTIDE SEQUENCE [LARGE SCALE GENOMIC DNA]</scope>
    <source>
        <strain evidence="4 5">SORGH_AS_0335</strain>
    </source>
</reference>
<dbReference type="PANTHER" id="PTHR28629:SF4">
    <property type="entry name" value="TRIOKINASE_FMN CYCLASE"/>
    <property type="match status" value="1"/>
</dbReference>
<name>A0ABU1I516_9BURK</name>
<evidence type="ECO:0000259" key="3">
    <source>
        <dbReference type="PROSITE" id="PS51480"/>
    </source>
</evidence>
<dbReference type="InterPro" id="IPR050861">
    <property type="entry name" value="Dihydroxyacetone_Kinase"/>
</dbReference>
<accession>A0ABU1I516</accession>
<dbReference type="Pfam" id="PF02734">
    <property type="entry name" value="Dak2"/>
    <property type="match status" value="1"/>
</dbReference>